<dbReference type="Proteomes" id="UP000008068">
    <property type="component" value="Unassembled WGS sequence"/>
</dbReference>
<accession>G0N856</accession>
<keyword evidence="3" id="KW-1185">Reference proteome</keyword>
<evidence type="ECO:0000313" key="2">
    <source>
        <dbReference type="EMBL" id="EGT55036.1"/>
    </source>
</evidence>
<evidence type="ECO:0000256" key="1">
    <source>
        <dbReference type="SAM" id="MobiDB-lite"/>
    </source>
</evidence>
<dbReference type="InParanoid" id="G0N856"/>
<name>G0N856_CAEBE</name>
<dbReference type="AlphaFoldDB" id="G0N856"/>
<organism evidence="3">
    <name type="scientific">Caenorhabditis brenneri</name>
    <name type="common">Nematode worm</name>
    <dbReference type="NCBI Taxonomy" id="135651"/>
    <lineage>
        <taxon>Eukaryota</taxon>
        <taxon>Metazoa</taxon>
        <taxon>Ecdysozoa</taxon>
        <taxon>Nematoda</taxon>
        <taxon>Chromadorea</taxon>
        <taxon>Rhabditida</taxon>
        <taxon>Rhabditina</taxon>
        <taxon>Rhabditomorpha</taxon>
        <taxon>Rhabditoidea</taxon>
        <taxon>Rhabditidae</taxon>
        <taxon>Peloderinae</taxon>
        <taxon>Caenorhabditis</taxon>
    </lineage>
</organism>
<sequence length="312" mass="36718">MALNDNNQNDLAVPIVNNNNNNDGFENPDAPLQDYDDNFVILQDFTPLEPLDYQREDIDRTAETTSNDTNAVKTDPKQQRKRDRNKLDAENSAKRRNDKYNQARRDKAQLEQEVEALVANNQNTERALRNGVWIYVSRYKRVAYSQVDWRLVDENLKVFHQEKRQNYMDSEARRARDTDLMEKRELENIAQLAASDAYEDNHVGKEMLDDLLHVLSEPNKDPIKKGTLASRQTRKRDEHEYASNVFHIVWNEHEKRKQEQQSIILNNVWAYYRPLLKDTLNEFGDGYRQEAANSNRLLEFERMCAMVFPPAQ</sequence>
<feature type="region of interest" description="Disordered" evidence="1">
    <location>
        <begin position="1"/>
        <end position="34"/>
    </location>
</feature>
<evidence type="ECO:0000313" key="3">
    <source>
        <dbReference type="Proteomes" id="UP000008068"/>
    </source>
</evidence>
<gene>
    <name evidence="2" type="ORF">CAEBREN_17993</name>
</gene>
<protein>
    <submittedName>
        <fullName evidence="2">Uncharacterized protein</fullName>
    </submittedName>
</protein>
<feature type="compositionally biased region" description="Polar residues" evidence="1">
    <location>
        <begin position="63"/>
        <end position="72"/>
    </location>
</feature>
<dbReference type="HOGENOM" id="CLU_892062_0_0_1"/>
<feature type="compositionally biased region" description="Basic and acidic residues" evidence="1">
    <location>
        <begin position="85"/>
        <end position="108"/>
    </location>
</feature>
<proteinExistence type="predicted"/>
<dbReference type="EMBL" id="GL379849">
    <property type="protein sequence ID" value="EGT55036.1"/>
    <property type="molecule type" value="Genomic_DNA"/>
</dbReference>
<feature type="region of interest" description="Disordered" evidence="1">
    <location>
        <begin position="60"/>
        <end position="108"/>
    </location>
</feature>
<reference evidence="3" key="1">
    <citation type="submission" date="2011-07" db="EMBL/GenBank/DDBJ databases">
        <authorList>
            <consortium name="Caenorhabditis brenneri Sequencing and Analysis Consortium"/>
            <person name="Wilson R.K."/>
        </authorList>
    </citation>
    <scope>NUCLEOTIDE SEQUENCE [LARGE SCALE GENOMIC DNA]</scope>
    <source>
        <strain evidence="3">PB2801</strain>
    </source>
</reference>
<feature type="compositionally biased region" description="Polar residues" evidence="1">
    <location>
        <begin position="1"/>
        <end position="10"/>
    </location>
</feature>